<protein>
    <recommendedName>
        <fullName evidence="5">Periplasmic heavy metal sensor</fullName>
    </recommendedName>
</protein>
<keyword evidence="4" id="KW-1185">Reference proteome</keyword>
<gene>
    <name evidence="3" type="ORF">DWU99_17640</name>
</gene>
<evidence type="ECO:0000256" key="2">
    <source>
        <dbReference type="SAM" id="SignalP"/>
    </source>
</evidence>
<feature type="compositionally biased region" description="Polar residues" evidence="1">
    <location>
        <begin position="27"/>
        <end position="39"/>
    </location>
</feature>
<keyword evidence="2" id="KW-0732">Signal</keyword>
<feature type="compositionally biased region" description="Polar residues" evidence="1">
    <location>
        <begin position="78"/>
        <end position="92"/>
    </location>
</feature>
<feature type="region of interest" description="Disordered" evidence="1">
    <location>
        <begin position="26"/>
        <end position="54"/>
    </location>
</feature>
<organism evidence="3 4">
    <name type="scientific">Dyella psychrodurans</name>
    <dbReference type="NCBI Taxonomy" id="1927960"/>
    <lineage>
        <taxon>Bacteria</taxon>
        <taxon>Pseudomonadati</taxon>
        <taxon>Pseudomonadota</taxon>
        <taxon>Gammaproteobacteria</taxon>
        <taxon>Lysobacterales</taxon>
        <taxon>Rhodanobacteraceae</taxon>
        <taxon>Dyella</taxon>
    </lineage>
</organism>
<comment type="caution">
    <text evidence="3">The sequence shown here is derived from an EMBL/GenBank/DDBJ whole genome shotgun (WGS) entry which is preliminary data.</text>
</comment>
<evidence type="ECO:0008006" key="5">
    <source>
        <dbReference type="Google" id="ProtNLM"/>
    </source>
</evidence>
<evidence type="ECO:0000313" key="4">
    <source>
        <dbReference type="Proteomes" id="UP000255334"/>
    </source>
</evidence>
<evidence type="ECO:0000256" key="1">
    <source>
        <dbReference type="SAM" id="MobiDB-lite"/>
    </source>
</evidence>
<dbReference type="RefSeq" id="WP_115479392.1">
    <property type="nucleotide sequence ID" value="NZ_QRBF01000007.1"/>
</dbReference>
<name>A0A370WZ98_9GAMM</name>
<feature type="chain" id="PRO_5016671751" description="Periplasmic heavy metal sensor" evidence="2">
    <location>
        <begin position="27"/>
        <end position="163"/>
    </location>
</feature>
<reference evidence="3 4" key="1">
    <citation type="submission" date="2018-07" db="EMBL/GenBank/DDBJ databases">
        <title>Dyella monticola sp. nov. and Dyella psychrodurans sp. nov. isolated from monsoon evergreen broad-leaved forest soil of Dinghu Mountain, China.</title>
        <authorList>
            <person name="Gao Z."/>
            <person name="Qiu L."/>
        </authorList>
    </citation>
    <scope>NUCLEOTIDE SEQUENCE [LARGE SCALE GENOMIC DNA]</scope>
    <source>
        <strain evidence="3 4">4MSK11</strain>
    </source>
</reference>
<feature type="signal peptide" evidence="2">
    <location>
        <begin position="1"/>
        <end position="26"/>
    </location>
</feature>
<feature type="compositionally biased region" description="Polar residues" evidence="1">
    <location>
        <begin position="100"/>
        <end position="127"/>
    </location>
</feature>
<accession>A0A370WZ98</accession>
<dbReference type="OrthoDB" id="123229at2"/>
<feature type="compositionally biased region" description="Gly residues" evidence="1">
    <location>
        <begin position="154"/>
        <end position="163"/>
    </location>
</feature>
<sequence length="163" mass="17393">MKKFALRFALLALSLSAAGFASSAFAQDSTPADTGSASPAMTRHAAPDPQKQAARLTKRLGLSDDQSSKIATILQNRQQQLATVRGDSSLSPQDRRTKMRSIQQDTDSQINTVLTPAQQTQYANMKQQMRERMQNARNGNSSGHGDDSHSTGANNGGSSGNGN</sequence>
<dbReference type="EMBL" id="QRBF01000007">
    <property type="protein sequence ID" value="RDS81488.1"/>
    <property type="molecule type" value="Genomic_DNA"/>
</dbReference>
<proteinExistence type="predicted"/>
<feature type="region of interest" description="Disordered" evidence="1">
    <location>
        <begin position="78"/>
        <end position="163"/>
    </location>
</feature>
<dbReference type="Proteomes" id="UP000255334">
    <property type="component" value="Unassembled WGS sequence"/>
</dbReference>
<dbReference type="AlphaFoldDB" id="A0A370WZ98"/>
<evidence type="ECO:0000313" key="3">
    <source>
        <dbReference type="EMBL" id="RDS81488.1"/>
    </source>
</evidence>
<dbReference type="Gene3D" id="1.20.120.1490">
    <property type="match status" value="1"/>
</dbReference>